<sequence length="318" mass="34034">MRRAAALLLALVVHAMTLGFLVLGVWTIVVNAEFVFGWLIGGVLIGIGWLLRPRPDRLPADAEVLDRAEAAELYGTAERVAVRMGIRPPELVAVRDLATRSTYQKVGFRRTPVLVLGLPAWLALTPRQRVTLLALTYASEPTGHDLLVEGALSTLGEWRQALLGSAPLRARDEARTKITSSLGSLDTPDTTYELAGTVGRLVGRVLGAPVLLVEFALTRLARSGGARARERRLGAAKAVTPEEVAELEELLSGGRYLAPMQAAVLRGESVPAIRHGALSRAARPGSAIPLLGDAESGRIDDELLGHYTRAVRGFGLIS</sequence>
<feature type="transmembrane region" description="Helical" evidence="1">
    <location>
        <begin position="25"/>
        <end position="51"/>
    </location>
</feature>
<keyword evidence="1" id="KW-0472">Membrane</keyword>
<dbReference type="RefSeq" id="WP_270153869.1">
    <property type="nucleotide sequence ID" value="NZ_JAPNNL010000015.1"/>
</dbReference>
<proteinExistence type="predicted"/>
<dbReference type="EMBL" id="JAPNNL010000015">
    <property type="protein sequence ID" value="MDA0633068.1"/>
    <property type="molecule type" value="Genomic_DNA"/>
</dbReference>
<gene>
    <name evidence="2" type="ORF">OUY22_06515</name>
</gene>
<keyword evidence="1" id="KW-0812">Transmembrane</keyword>
<evidence type="ECO:0000313" key="2">
    <source>
        <dbReference type="EMBL" id="MDA0633068.1"/>
    </source>
</evidence>
<accession>A0ABT4S782</accession>
<keyword evidence="3" id="KW-1185">Reference proteome</keyword>
<organism evidence="2 3">
    <name type="scientific">Nonomuraea corallina</name>
    <dbReference type="NCBI Taxonomy" id="2989783"/>
    <lineage>
        <taxon>Bacteria</taxon>
        <taxon>Bacillati</taxon>
        <taxon>Actinomycetota</taxon>
        <taxon>Actinomycetes</taxon>
        <taxon>Streptosporangiales</taxon>
        <taxon>Streptosporangiaceae</taxon>
        <taxon>Nonomuraea</taxon>
    </lineage>
</organism>
<reference evidence="2" key="1">
    <citation type="submission" date="2022-11" db="EMBL/GenBank/DDBJ databases">
        <title>Nonomuraea corallina sp. nov., a new species of the genus Nonomuraea isolated from sea side sediment in Thai sea.</title>
        <authorList>
            <person name="Ngamcharungchit C."/>
            <person name="Matsumoto A."/>
            <person name="Suriyachadkun C."/>
            <person name="Panbangred W."/>
            <person name="Inahashi Y."/>
            <person name="Intra B."/>
        </authorList>
    </citation>
    <scope>NUCLEOTIDE SEQUENCE</scope>
    <source>
        <strain evidence="2">MCN248</strain>
    </source>
</reference>
<dbReference type="Proteomes" id="UP001144036">
    <property type="component" value="Unassembled WGS sequence"/>
</dbReference>
<protein>
    <recommendedName>
        <fullName evidence="4">Peptidase M48 domain-containing protein</fullName>
    </recommendedName>
</protein>
<evidence type="ECO:0008006" key="4">
    <source>
        <dbReference type="Google" id="ProtNLM"/>
    </source>
</evidence>
<evidence type="ECO:0000313" key="3">
    <source>
        <dbReference type="Proteomes" id="UP001144036"/>
    </source>
</evidence>
<comment type="caution">
    <text evidence="2">The sequence shown here is derived from an EMBL/GenBank/DDBJ whole genome shotgun (WGS) entry which is preliminary data.</text>
</comment>
<name>A0ABT4S782_9ACTN</name>
<evidence type="ECO:0000256" key="1">
    <source>
        <dbReference type="SAM" id="Phobius"/>
    </source>
</evidence>
<keyword evidence="1" id="KW-1133">Transmembrane helix</keyword>